<gene>
    <name evidence="1" type="ORF">JYZ213_LOCUS21062</name>
</gene>
<evidence type="ECO:0000313" key="1">
    <source>
        <dbReference type="EMBL" id="CAF1095092.1"/>
    </source>
</evidence>
<proteinExistence type="predicted"/>
<sequence>MGCCVSVKTLDQDKIHSSTILQAKGETYRYHGTTELGQFQTIGNAEIILTEDGIYSQVIGVACCGDRGYLHIPLLAITNIREQDWFNGLYRLDRPHLIITYKVPNKGEYQAGWQMNQAGYEQWKTSVERILEEKYMLKLQ</sequence>
<name>A0A814NQ33_9BILA</name>
<dbReference type="Proteomes" id="UP000663845">
    <property type="component" value="Unassembled WGS sequence"/>
</dbReference>
<comment type="caution">
    <text evidence="1">The sequence shown here is derived from an EMBL/GenBank/DDBJ whole genome shotgun (WGS) entry which is preliminary data.</text>
</comment>
<dbReference type="EMBL" id="CAJNOG010000227">
    <property type="protein sequence ID" value="CAF1095092.1"/>
    <property type="molecule type" value="Genomic_DNA"/>
</dbReference>
<protein>
    <submittedName>
        <fullName evidence="1">Uncharacterized protein</fullName>
    </submittedName>
</protein>
<dbReference type="AlphaFoldDB" id="A0A814NQ33"/>
<organism evidence="1 2">
    <name type="scientific">Adineta steineri</name>
    <dbReference type="NCBI Taxonomy" id="433720"/>
    <lineage>
        <taxon>Eukaryota</taxon>
        <taxon>Metazoa</taxon>
        <taxon>Spiralia</taxon>
        <taxon>Gnathifera</taxon>
        <taxon>Rotifera</taxon>
        <taxon>Eurotatoria</taxon>
        <taxon>Bdelloidea</taxon>
        <taxon>Adinetida</taxon>
        <taxon>Adinetidae</taxon>
        <taxon>Adineta</taxon>
    </lineage>
</organism>
<accession>A0A814NQ33</accession>
<evidence type="ECO:0000313" key="2">
    <source>
        <dbReference type="Proteomes" id="UP000663845"/>
    </source>
</evidence>
<reference evidence="1" key="1">
    <citation type="submission" date="2021-02" db="EMBL/GenBank/DDBJ databases">
        <authorList>
            <person name="Nowell W R."/>
        </authorList>
    </citation>
    <scope>NUCLEOTIDE SEQUENCE</scope>
</reference>